<accession>A0A235FDC5</accession>
<organism evidence="8 9">
    <name type="scientific">Fictibacillus aquaticus</name>
    <dbReference type="NCBI Taxonomy" id="2021314"/>
    <lineage>
        <taxon>Bacteria</taxon>
        <taxon>Bacillati</taxon>
        <taxon>Bacillota</taxon>
        <taxon>Bacilli</taxon>
        <taxon>Bacillales</taxon>
        <taxon>Fictibacillaceae</taxon>
        <taxon>Fictibacillus</taxon>
    </lineage>
</organism>
<feature type="transmembrane region" description="Helical" evidence="6">
    <location>
        <begin position="174"/>
        <end position="196"/>
    </location>
</feature>
<evidence type="ECO:0000313" key="8">
    <source>
        <dbReference type="EMBL" id="OYD59311.1"/>
    </source>
</evidence>
<dbReference type="PANTHER" id="PTHR22911">
    <property type="entry name" value="ACYL-MALONYL CONDENSING ENZYME-RELATED"/>
    <property type="match status" value="1"/>
</dbReference>
<dbReference type="InterPro" id="IPR037185">
    <property type="entry name" value="EmrE-like"/>
</dbReference>
<proteinExistence type="inferred from homology"/>
<dbReference type="OrthoDB" id="9813604at2"/>
<feature type="transmembrane region" description="Helical" evidence="6">
    <location>
        <begin position="202"/>
        <end position="221"/>
    </location>
</feature>
<feature type="domain" description="EamA" evidence="7">
    <location>
        <begin position="3"/>
        <end position="133"/>
    </location>
</feature>
<feature type="transmembrane region" description="Helical" evidence="6">
    <location>
        <begin position="256"/>
        <end position="274"/>
    </location>
</feature>
<dbReference type="EMBL" id="NOII01000001">
    <property type="protein sequence ID" value="OYD59311.1"/>
    <property type="molecule type" value="Genomic_DNA"/>
</dbReference>
<dbReference type="AlphaFoldDB" id="A0A235FDC5"/>
<feature type="transmembrane region" description="Helical" evidence="6">
    <location>
        <begin position="141"/>
        <end position="162"/>
    </location>
</feature>
<protein>
    <submittedName>
        <fullName evidence="8">EamA family transporter</fullName>
    </submittedName>
</protein>
<dbReference type="RefSeq" id="WP_094251272.1">
    <property type="nucleotide sequence ID" value="NZ_JBHLXL010000001.1"/>
</dbReference>
<evidence type="ECO:0000313" key="9">
    <source>
        <dbReference type="Proteomes" id="UP000215059"/>
    </source>
</evidence>
<feature type="domain" description="EamA" evidence="7">
    <location>
        <begin position="145"/>
        <end position="273"/>
    </location>
</feature>
<evidence type="ECO:0000256" key="6">
    <source>
        <dbReference type="SAM" id="Phobius"/>
    </source>
</evidence>
<evidence type="ECO:0000256" key="5">
    <source>
        <dbReference type="ARBA" id="ARBA00023136"/>
    </source>
</evidence>
<feature type="transmembrane region" description="Helical" evidence="6">
    <location>
        <begin position="117"/>
        <end position="135"/>
    </location>
</feature>
<name>A0A235FDC5_9BACL</name>
<evidence type="ECO:0000256" key="4">
    <source>
        <dbReference type="ARBA" id="ARBA00022989"/>
    </source>
</evidence>
<reference evidence="8 9" key="1">
    <citation type="submission" date="2017-07" db="EMBL/GenBank/DDBJ databases">
        <title>Fictibacillus sp. nov. GDSW-R2A3 Genome sequencing and assembly.</title>
        <authorList>
            <person name="Mayilraj S."/>
        </authorList>
    </citation>
    <scope>NUCLEOTIDE SEQUENCE [LARGE SCALE GENOMIC DNA]</scope>
    <source>
        <strain evidence="8 9">GDSW-R2A3</strain>
    </source>
</reference>
<comment type="subcellular location">
    <subcellularLocation>
        <location evidence="1">Endomembrane system</location>
        <topology evidence="1">Multi-pass membrane protein</topology>
    </subcellularLocation>
</comment>
<gene>
    <name evidence="8" type="ORF">CGZ90_05310</name>
</gene>
<evidence type="ECO:0000256" key="2">
    <source>
        <dbReference type="ARBA" id="ARBA00007362"/>
    </source>
</evidence>
<dbReference type="SUPFAM" id="SSF103481">
    <property type="entry name" value="Multidrug resistance efflux transporter EmrE"/>
    <property type="match status" value="2"/>
</dbReference>
<feature type="transmembrane region" description="Helical" evidence="6">
    <location>
        <begin position="34"/>
        <end position="51"/>
    </location>
</feature>
<keyword evidence="3 6" id="KW-0812">Transmembrane</keyword>
<comment type="similarity">
    <text evidence="2">Belongs to the EamA transporter family.</text>
</comment>
<evidence type="ECO:0000256" key="3">
    <source>
        <dbReference type="ARBA" id="ARBA00022692"/>
    </source>
</evidence>
<evidence type="ECO:0000256" key="1">
    <source>
        <dbReference type="ARBA" id="ARBA00004127"/>
    </source>
</evidence>
<feature type="transmembrane region" description="Helical" evidence="6">
    <location>
        <begin position="63"/>
        <end position="81"/>
    </location>
</feature>
<comment type="caution">
    <text evidence="8">The sequence shown here is derived from an EMBL/GenBank/DDBJ whole genome shotgun (WGS) entry which is preliminary data.</text>
</comment>
<dbReference type="PANTHER" id="PTHR22911:SF6">
    <property type="entry name" value="SOLUTE CARRIER FAMILY 35 MEMBER G1"/>
    <property type="match status" value="1"/>
</dbReference>
<evidence type="ECO:0000259" key="7">
    <source>
        <dbReference type="Pfam" id="PF00892"/>
    </source>
</evidence>
<keyword evidence="4 6" id="KW-1133">Transmembrane helix</keyword>
<dbReference type="GO" id="GO:0016020">
    <property type="term" value="C:membrane"/>
    <property type="evidence" value="ECO:0007669"/>
    <property type="project" value="UniProtKB-SubCell"/>
</dbReference>
<keyword evidence="5 6" id="KW-0472">Membrane</keyword>
<feature type="transmembrane region" description="Helical" evidence="6">
    <location>
        <begin position="233"/>
        <end position="250"/>
    </location>
</feature>
<sequence>MKNGVVLAILSSLVFSVMNALVKAVSLTIPYAESVFFRSIIGTIIILFLMKRKNMPFSKTGRPMLAVRGVFGALYLLAYFYTISKIPLADASILAHMSPFFAVVLAGVFLKEKLPKMLLFVLPAVILGAVMLVKPQQFETYSMFAFVGVLSAFFAACAATSIRYLSSRHHSYEIVFYFLATATVVSVPFMWNSFIVPSPLELFYLVCIGVVSLLGQLFLTSAFTHENVIVVEVTRYIGIVFNAMWGFLFWSEIPDTQTLAGGMLIISACIFLSRRKQLEIQISRLRSRKV</sequence>
<keyword evidence="9" id="KW-1185">Reference proteome</keyword>
<dbReference type="InterPro" id="IPR000620">
    <property type="entry name" value="EamA_dom"/>
</dbReference>
<feature type="transmembrane region" description="Helical" evidence="6">
    <location>
        <begin position="93"/>
        <end position="110"/>
    </location>
</feature>
<dbReference type="Pfam" id="PF00892">
    <property type="entry name" value="EamA"/>
    <property type="match status" value="2"/>
</dbReference>
<dbReference type="Proteomes" id="UP000215059">
    <property type="component" value="Unassembled WGS sequence"/>
</dbReference>